<dbReference type="AlphaFoldDB" id="A0AAV7MIL2"/>
<evidence type="ECO:0000313" key="2">
    <source>
        <dbReference type="Proteomes" id="UP001066276"/>
    </source>
</evidence>
<evidence type="ECO:0000313" key="1">
    <source>
        <dbReference type="EMBL" id="KAJ1102349.1"/>
    </source>
</evidence>
<accession>A0AAV7MIL2</accession>
<name>A0AAV7MIL2_PLEWA</name>
<proteinExistence type="predicted"/>
<organism evidence="1 2">
    <name type="scientific">Pleurodeles waltl</name>
    <name type="common">Iberian ribbed newt</name>
    <dbReference type="NCBI Taxonomy" id="8319"/>
    <lineage>
        <taxon>Eukaryota</taxon>
        <taxon>Metazoa</taxon>
        <taxon>Chordata</taxon>
        <taxon>Craniata</taxon>
        <taxon>Vertebrata</taxon>
        <taxon>Euteleostomi</taxon>
        <taxon>Amphibia</taxon>
        <taxon>Batrachia</taxon>
        <taxon>Caudata</taxon>
        <taxon>Salamandroidea</taxon>
        <taxon>Salamandridae</taxon>
        <taxon>Pleurodelinae</taxon>
        <taxon>Pleurodeles</taxon>
    </lineage>
</organism>
<keyword evidence="2" id="KW-1185">Reference proteome</keyword>
<reference evidence="1" key="1">
    <citation type="journal article" date="2022" name="bioRxiv">
        <title>Sequencing and chromosome-scale assembly of the giantPleurodeles waltlgenome.</title>
        <authorList>
            <person name="Brown T."/>
            <person name="Elewa A."/>
            <person name="Iarovenko S."/>
            <person name="Subramanian E."/>
            <person name="Araus A.J."/>
            <person name="Petzold A."/>
            <person name="Susuki M."/>
            <person name="Suzuki K.-i.T."/>
            <person name="Hayashi T."/>
            <person name="Toyoda A."/>
            <person name="Oliveira C."/>
            <person name="Osipova E."/>
            <person name="Leigh N.D."/>
            <person name="Simon A."/>
            <person name="Yun M.H."/>
        </authorList>
    </citation>
    <scope>NUCLEOTIDE SEQUENCE</scope>
    <source>
        <strain evidence="1">20211129_DDA</strain>
        <tissue evidence="1">Liver</tissue>
    </source>
</reference>
<protein>
    <submittedName>
        <fullName evidence="1">Uncharacterized protein</fullName>
    </submittedName>
</protein>
<sequence length="101" mass="11857">MDSPEEARLAASHVLLKAPLTLVSTDSFRLGEEESFAPSSGEYRFWSDIESGSCTYYFWCDVQSGSRKHRFWRDMQSGSCKYRFWRDTLSGSRKYRCLDRF</sequence>
<gene>
    <name evidence="1" type="ORF">NDU88_007400</name>
</gene>
<dbReference type="Proteomes" id="UP001066276">
    <property type="component" value="Chromosome 10"/>
</dbReference>
<dbReference type="EMBL" id="JANPWB010000014">
    <property type="protein sequence ID" value="KAJ1102349.1"/>
    <property type="molecule type" value="Genomic_DNA"/>
</dbReference>
<comment type="caution">
    <text evidence="1">The sequence shown here is derived from an EMBL/GenBank/DDBJ whole genome shotgun (WGS) entry which is preliminary data.</text>
</comment>